<sequence>MASYQKKIEDFESVLKCDKIDLVKLKHLAFMELYRGYIKETIIKPGLQTSPTPLEVVDHPLNSGPDSSWAAYFKENEVLLQIDKDVRRLSPDLCFFQRETDYPCKEILNQEPGFESLRKRIVSTTLKVESQLQKRFGTVELKSNESLYGNSNGDDYGEYQLLPDGHEAHWEVVERILFVYCKLNVGQGYVQGMNEIIGPLYYTFATDPHVEWREHAEADCFYCFTNLMVHIRDNFIKVLDNTAYGIVVRMQRFLHLLKRTDSIIHNLFERLKLKPEFYAFRWLTLLLSQEFNLPDVMRLWDSLFADNEQNFDFILYICCAMIIIKQEITAKLLTAWLRIEEEIFEIVDYTTASDWERFISRIEEILTEWKLNGPEISNTEVYLSHWYGLREFIVISPKRNNDAVADEDRANLLLSSAAVAVANVGCNVPIFIRVQHEWRNLFVGICEGGGLRTHFNICHLKNVPQQFRNLSGLLEIFKSKLGQHVTTDTVIMVAVRFTYVLKEFEHYQTGNNSLSKDENGLPVLNTLPFGALYDPVSGLHLSCGWPIFSEDIVTESDDYNDFDPLQSQQWAVGVTLIDDLPVLLSECVKEYIQLSTRRETIEQLLGKIQQTEADPLRSITDSIGAQYWTSISSSFVNTTKKLRVTIFDPPLPQILVEKIIEYLFSEPTLKRQNSSVDENPKITERLRQLKSAPPDSFVYRLVVCFACICSSPSYNHLRSIAHIWFDVLQELRSRWENGKLIPCLEPGSPNLSLSKFYQNLQMLNCCTEYRLRHQQQQSERAQQVGANSDDSGEEEFYECDASSIQNLSLSKVNSDELVIQPEGRLKPFGDLKLLKSDEILYIPITQEGAPATEDILDEQTAILSNLGSGEEATLQRAKMQSRSLLSDMESFKAANPSCCLEDFVRWYSPRDWIEMEEIGSDNVVHKKAQLSPRMQLPGNLWLEVWSQAKCVPVRKQKRLFDDVKEAEKILQNLSALSPGELLEQLIPILLHATYDRVASNAEDMGEENASPLLETVYEKAVRIVKGKDDKRKKLQQEFIQCLSLIERHICRFQSFQQKFFTSDLNAHEKIEMTRFISELHTKPEVPVIGGPKSCLGKTIVKMFQSQVNSSSSQTTTSTTSTPNINIKNKFPSPPAGKEYILRASTSRPVNGRSRQSPQRMYAMLTQDEVRIAGAFSEDTTFF</sequence>
<evidence type="ECO:0000256" key="4">
    <source>
        <dbReference type="ARBA" id="ARBA00008856"/>
    </source>
</evidence>
<dbReference type="EMBL" id="CAJNOK010005044">
    <property type="protein sequence ID" value="CAF0958545.1"/>
    <property type="molecule type" value="Genomic_DNA"/>
</dbReference>
<keyword evidence="7" id="KW-0963">Cytoplasm</keyword>
<gene>
    <name evidence="12" type="ORF">OVA965_LOCUS12512</name>
    <name evidence="13" type="ORF">TMI583_LOCUS12518</name>
</gene>
<dbReference type="AlphaFoldDB" id="A0A8S2DQY8"/>
<dbReference type="SMART" id="SM00164">
    <property type="entry name" value="TBC"/>
    <property type="match status" value="1"/>
</dbReference>
<feature type="region of interest" description="Disordered" evidence="10">
    <location>
        <begin position="1107"/>
        <end position="1129"/>
    </location>
</feature>
<dbReference type="SUPFAM" id="SSF47923">
    <property type="entry name" value="Ypt/Rab-GAP domain of gyp1p"/>
    <property type="match status" value="2"/>
</dbReference>
<dbReference type="PROSITE" id="PS50086">
    <property type="entry name" value="TBC_RABGAP"/>
    <property type="match status" value="1"/>
</dbReference>
<comment type="similarity">
    <text evidence="4">Belongs to the Rab3-GAP catalytic subunit family.</text>
</comment>
<dbReference type="PANTHER" id="PTHR21422">
    <property type="entry name" value="RAB3 GTPASE-ACTIVATING PROTEIN CATALYTIC SUBUNIT"/>
    <property type="match status" value="1"/>
</dbReference>
<keyword evidence="6" id="KW-0343">GTPase activation</keyword>
<keyword evidence="9" id="KW-0333">Golgi apparatus</keyword>
<keyword evidence="8" id="KW-0256">Endoplasmic reticulum</keyword>
<dbReference type="Gene3D" id="1.10.8.270">
    <property type="entry name" value="putative rabgap domain of human tbc1 domain family member 14 like domains"/>
    <property type="match status" value="1"/>
</dbReference>
<evidence type="ECO:0000313" key="14">
    <source>
        <dbReference type="Proteomes" id="UP000677228"/>
    </source>
</evidence>
<evidence type="ECO:0000313" key="13">
    <source>
        <dbReference type="EMBL" id="CAF3731516.1"/>
    </source>
</evidence>
<dbReference type="GO" id="GO:0005096">
    <property type="term" value="F:GTPase activator activity"/>
    <property type="evidence" value="ECO:0007669"/>
    <property type="project" value="UniProtKB-KW"/>
</dbReference>
<feature type="domain" description="Rab-GAP TBC" evidence="11">
    <location>
        <begin position="1"/>
        <end position="307"/>
    </location>
</feature>
<evidence type="ECO:0000256" key="5">
    <source>
        <dbReference type="ARBA" id="ARBA00015817"/>
    </source>
</evidence>
<dbReference type="Proteomes" id="UP000677228">
    <property type="component" value="Unassembled WGS sequence"/>
</dbReference>
<dbReference type="PANTHER" id="PTHR21422:SF9">
    <property type="entry name" value="RAB3 GTPASE-ACTIVATING PROTEIN CATALYTIC SUBUNIT"/>
    <property type="match status" value="1"/>
</dbReference>
<feature type="compositionally biased region" description="Low complexity" evidence="10">
    <location>
        <begin position="1109"/>
        <end position="1121"/>
    </location>
</feature>
<dbReference type="InterPro" id="IPR045700">
    <property type="entry name" value="Rab3GAP1"/>
</dbReference>
<dbReference type="Pfam" id="PF00566">
    <property type="entry name" value="RabGAP-TBC"/>
    <property type="match status" value="1"/>
</dbReference>
<evidence type="ECO:0000256" key="10">
    <source>
        <dbReference type="SAM" id="MobiDB-lite"/>
    </source>
</evidence>
<dbReference type="Pfam" id="PF19533">
    <property type="entry name" value="Rab3-GAP_cat_C"/>
    <property type="match status" value="1"/>
</dbReference>
<evidence type="ECO:0000256" key="9">
    <source>
        <dbReference type="ARBA" id="ARBA00023034"/>
    </source>
</evidence>
<dbReference type="EMBL" id="CAJOBA010005050">
    <property type="protein sequence ID" value="CAF3731516.1"/>
    <property type="molecule type" value="Genomic_DNA"/>
</dbReference>
<dbReference type="InterPro" id="IPR045698">
    <property type="entry name" value="Rab3GAP1_C"/>
</dbReference>
<evidence type="ECO:0000256" key="7">
    <source>
        <dbReference type="ARBA" id="ARBA00022490"/>
    </source>
</evidence>
<accession>A0A8S2DQY8</accession>
<evidence type="ECO:0000259" key="11">
    <source>
        <dbReference type="PROSITE" id="PS50086"/>
    </source>
</evidence>
<dbReference type="Proteomes" id="UP000682733">
    <property type="component" value="Unassembled WGS sequence"/>
</dbReference>
<dbReference type="InterPro" id="IPR035969">
    <property type="entry name" value="Rab-GAP_TBC_sf"/>
</dbReference>
<dbReference type="Gene3D" id="1.10.472.80">
    <property type="entry name" value="Ypt/Rab-GAP domain of gyp1p, domain 3"/>
    <property type="match status" value="1"/>
</dbReference>
<organism evidence="12 14">
    <name type="scientific">Didymodactylos carnosus</name>
    <dbReference type="NCBI Taxonomy" id="1234261"/>
    <lineage>
        <taxon>Eukaryota</taxon>
        <taxon>Metazoa</taxon>
        <taxon>Spiralia</taxon>
        <taxon>Gnathifera</taxon>
        <taxon>Rotifera</taxon>
        <taxon>Eurotatoria</taxon>
        <taxon>Bdelloidea</taxon>
        <taxon>Philodinida</taxon>
        <taxon>Philodinidae</taxon>
        <taxon>Didymodactylos</taxon>
    </lineage>
</organism>
<evidence type="ECO:0000256" key="2">
    <source>
        <dbReference type="ARBA" id="ARBA00004240"/>
    </source>
</evidence>
<evidence type="ECO:0000256" key="1">
    <source>
        <dbReference type="ARBA" id="ARBA00004222"/>
    </source>
</evidence>
<dbReference type="InterPro" id="IPR000195">
    <property type="entry name" value="Rab-GAP-TBC_dom"/>
</dbReference>
<dbReference type="FunFam" id="1.10.8.270:FF:000019">
    <property type="entry name" value="TBC1 domain family member 13"/>
    <property type="match status" value="1"/>
</dbReference>
<name>A0A8S2DQY8_9BILA</name>
<dbReference type="GO" id="GO:0005783">
    <property type="term" value="C:endoplasmic reticulum"/>
    <property type="evidence" value="ECO:0007669"/>
    <property type="project" value="UniProtKB-SubCell"/>
</dbReference>
<reference evidence="12" key="1">
    <citation type="submission" date="2021-02" db="EMBL/GenBank/DDBJ databases">
        <authorList>
            <person name="Nowell W R."/>
        </authorList>
    </citation>
    <scope>NUCLEOTIDE SEQUENCE</scope>
</reference>
<protein>
    <recommendedName>
        <fullName evidence="5">Rab3 GTPase-activating protein catalytic subunit</fullName>
    </recommendedName>
</protein>
<evidence type="ECO:0000256" key="8">
    <source>
        <dbReference type="ARBA" id="ARBA00022824"/>
    </source>
</evidence>
<dbReference type="Pfam" id="PF13890">
    <property type="entry name" value="Rab3-GTPase_cat"/>
    <property type="match status" value="1"/>
</dbReference>
<evidence type="ECO:0000256" key="6">
    <source>
        <dbReference type="ARBA" id="ARBA00022468"/>
    </source>
</evidence>
<dbReference type="InterPro" id="IPR026147">
    <property type="entry name" value="Rab3GAP1_conserved"/>
</dbReference>
<proteinExistence type="inferred from homology"/>
<evidence type="ECO:0000313" key="12">
    <source>
        <dbReference type="EMBL" id="CAF0958545.1"/>
    </source>
</evidence>
<evidence type="ECO:0000256" key="3">
    <source>
        <dbReference type="ARBA" id="ARBA00004496"/>
    </source>
</evidence>
<dbReference type="GO" id="GO:0005794">
    <property type="term" value="C:Golgi apparatus"/>
    <property type="evidence" value="ECO:0007669"/>
    <property type="project" value="UniProtKB-SubCell"/>
</dbReference>
<comment type="caution">
    <text evidence="12">The sequence shown here is derived from an EMBL/GenBank/DDBJ whole genome shotgun (WGS) entry which is preliminary data.</text>
</comment>
<comment type="subcellular location">
    <subcellularLocation>
        <location evidence="3">Cytoplasm</location>
    </subcellularLocation>
    <subcellularLocation>
        <location evidence="2">Endoplasmic reticulum</location>
    </subcellularLocation>
    <subcellularLocation>
        <location evidence="1">Golgi apparatus</location>
        <location evidence="1">cis-Golgi network</location>
    </subcellularLocation>
</comment>